<reference evidence="1 2" key="1">
    <citation type="submission" date="2012-04" db="EMBL/GenBank/DDBJ databases">
        <authorList>
            <person name="Harkins D.M."/>
            <person name="Madupu R."/>
            <person name="Durkin A.S."/>
            <person name="Torralba M."/>
            <person name="Methe B."/>
            <person name="Sutton G.G."/>
            <person name="Nelson K.E."/>
        </authorList>
    </citation>
    <scope>NUCLEOTIDE SEQUENCE [LARGE SCALE GENOMIC DNA]</scope>
    <source>
        <strain evidence="1 2">VK64</strain>
    </source>
</reference>
<comment type="caution">
    <text evidence="1">The sequence shown here is derived from an EMBL/GenBank/DDBJ whole genome shotgun (WGS) entry which is preliminary data.</text>
</comment>
<dbReference type="AlphaFoldDB" id="I2NUC9"/>
<dbReference type="RefSeq" id="WP_003764851.1">
    <property type="nucleotide sequence ID" value="NZ_AJMT01000069.1"/>
</dbReference>
<proteinExistence type="predicted"/>
<sequence length="99" mass="11977">MAKHKILDYSIKLVSRHENSNIKDIDLSIRTEISKKIDYYIHQDDRYPDLDNLINKLNYHLNESKTQQSNVEISYDKERWYLRLIFSRDCCFQLGAHEK</sequence>
<evidence type="ECO:0000313" key="1">
    <source>
        <dbReference type="EMBL" id="EIG29440.1"/>
    </source>
</evidence>
<dbReference type="EMBL" id="AJMT01000069">
    <property type="protein sequence ID" value="EIG29440.1"/>
    <property type="molecule type" value="Genomic_DNA"/>
</dbReference>
<gene>
    <name evidence="1" type="ORF">HMPREF1051_2491</name>
</gene>
<name>I2NUC9_NEISI</name>
<accession>I2NUC9</accession>
<evidence type="ECO:0000313" key="2">
    <source>
        <dbReference type="Proteomes" id="UP000004473"/>
    </source>
</evidence>
<organism evidence="1 2">
    <name type="scientific">Neisseria sicca VK64</name>
    <dbReference type="NCBI Taxonomy" id="1095748"/>
    <lineage>
        <taxon>Bacteria</taxon>
        <taxon>Pseudomonadati</taxon>
        <taxon>Pseudomonadota</taxon>
        <taxon>Betaproteobacteria</taxon>
        <taxon>Neisseriales</taxon>
        <taxon>Neisseriaceae</taxon>
        <taxon>Neisseria</taxon>
    </lineage>
</organism>
<protein>
    <submittedName>
        <fullName evidence="1">Uncharacterized protein</fullName>
    </submittedName>
</protein>
<dbReference type="Proteomes" id="UP000004473">
    <property type="component" value="Unassembled WGS sequence"/>
</dbReference>